<evidence type="ECO:0000313" key="2">
    <source>
        <dbReference type="Proteomes" id="UP000298061"/>
    </source>
</evidence>
<proteinExistence type="predicted"/>
<accession>A0A4Y9ZKJ9</accession>
<organism evidence="1 2">
    <name type="scientific">Hericium alpestre</name>
    <dbReference type="NCBI Taxonomy" id="135208"/>
    <lineage>
        <taxon>Eukaryota</taxon>
        <taxon>Fungi</taxon>
        <taxon>Dikarya</taxon>
        <taxon>Basidiomycota</taxon>
        <taxon>Agaricomycotina</taxon>
        <taxon>Agaricomycetes</taxon>
        <taxon>Russulales</taxon>
        <taxon>Hericiaceae</taxon>
        <taxon>Hericium</taxon>
    </lineage>
</organism>
<dbReference type="AlphaFoldDB" id="A0A4Y9ZKJ9"/>
<gene>
    <name evidence="1" type="ORF">EWM64_g8750</name>
</gene>
<dbReference type="OrthoDB" id="2797511at2759"/>
<name>A0A4Y9ZKJ9_9AGAM</name>
<dbReference type="EMBL" id="SFCI01001654">
    <property type="protein sequence ID" value="TFY75262.1"/>
    <property type="molecule type" value="Genomic_DNA"/>
</dbReference>
<reference evidence="1 2" key="1">
    <citation type="submission" date="2019-02" db="EMBL/GenBank/DDBJ databases">
        <title>Genome sequencing of the rare red list fungi Hericium alpestre (H. flagellum).</title>
        <authorList>
            <person name="Buettner E."/>
            <person name="Kellner H."/>
        </authorList>
    </citation>
    <scope>NUCLEOTIDE SEQUENCE [LARGE SCALE GENOMIC DNA]</scope>
    <source>
        <strain evidence="1 2">DSM 108284</strain>
    </source>
</reference>
<keyword evidence="2" id="KW-1185">Reference proteome</keyword>
<dbReference type="Proteomes" id="UP000298061">
    <property type="component" value="Unassembled WGS sequence"/>
</dbReference>
<evidence type="ECO:0000313" key="1">
    <source>
        <dbReference type="EMBL" id="TFY75262.1"/>
    </source>
</evidence>
<comment type="caution">
    <text evidence="1">The sequence shown here is derived from an EMBL/GenBank/DDBJ whole genome shotgun (WGS) entry which is preliminary data.</text>
</comment>
<protein>
    <submittedName>
        <fullName evidence="1">Uncharacterized protein</fullName>
    </submittedName>
</protein>
<sequence length="249" mass="28519">MSTFEPHVVHTAIRRSLPPGERSKFDTDWDNSVTTRLKAWKKSSKHSDEACSDAQFDWAVNVVAYVTYLYSATKPPPLPQDAPEDAELPKPFALRAGVPLLGPLFVPPSYIHLEKRSNAPMIEPATAYLKPLHIVHPFYYPKLALCPRCGGDNVWCKDCQDLKEKQVTKEEKKKITYSCVTTNSLFWERWEYWQIPRGAPLFFHKCAVTRDLLDLILEVCLSSTSMGLAENIKQLHLLEYHQTVLDFLE</sequence>
<dbReference type="STRING" id="135208.A0A4Y9ZKJ9"/>